<organism evidence="6 7">
    <name type="scientific">Gossypium davidsonii</name>
    <name type="common">Davidson's cotton</name>
    <name type="synonym">Gossypium klotzschianum subsp. davidsonii</name>
    <dbReference type="NCBI Taxonomy" id="34287"/>
    <lineage>
        <taxon>Eukaryota</taxon>
        <taxon>Viridiplantae</taxon>
        <taxon>Streptophyta</taxon>
        <taxon>Embryophyta</taxon>
        <taxon>Tracheophyta</taxon>
        <taxon>Spermatophyta</taxon>
        <taxon>Magnoliopsida</taxon>
        <taxon>eudicotyledons</taxon>
        <taxon>Gunneridae</taxon>
        <taxon>Pentapetalae</taxon>
        <taxon>rosids</taxon>
        <taxon>malvids</taxon>
        <taxon>Malvales</taxon>
        <taxon>Malvaceae</taxon>
        <taxon>Malvoideae</taxon>
        <taxon>Gossypium</taxon>
    </lineage>
</organism>
<keyword evidence="2 3" id="KW-0961">Cell wall biogenesis/degradation</keyword>
<dbReference type="Gene3D" id="2.40.40.10">
    <property type="entry name" value="RlpA-like domain"/>
    <property type="match status" value="1"/>
</dbReference>
<gene>
    <name evidence="6" type="ORF">Godav_018976</name>
</gene>
<dbReference type="InterPro" id="IPR009009">
    <property type="entry name" value="RlpA-like_DPBB"/>
</dbReference>
<proteinExistence type="inferred from homology"/>
<comment type="function">
    <text evidence="3">Causes loosening and extension of plant cell walls by disrupting non-covalent bonding between cellulose microfibrils and matrix glucans. No enzymatic activity has been found.</text>
</comment>
<reference evidence="6 7" key="1">
    <citation type="journal article" date="2019" name="Genome Biol. Evol.">
        <title>Insights into the evolution of the New World diploid cottons (Gossypium, subgenus Houzingenia) based on genome sequencing.</title>
        <authorList>
            <person name="Grover C.E."/>
            <person name="Arick M.A. 2nd"/>
            <person name="Thrash A."/>
            <person name="Conover J.L."/>
            <person name="Sanders W.S."/>
            <person name="Peterson D.G."/>
            <person name="Frelichowski J.E."/>
            <person name="Scheffler J.A."/>
            <person name="Scheffler B.E."/>
            <person name="Wendel J.F."/>
        </authorList>
    </citation>
    <scope>NUCLEOTIDE SEQUENCE [LARGE SCALE GENOMIC DNA]</scope>
    <source>
        <strain evidence="6">27</strain>
        <tissue evidence="6">Leaf</tissue>
    </source>
</reference>
<sequence length="148" mass="16518">GACGYDNTLHAGFGANTAALSGALFRDGEACGACYQLRCDYRADPKWCLRRASVTITATNFCPSNNNGGWCNPPHHHFDMSLPAFLRIARHGDEGIVPGAMQEERRSPVHLERAIEFQHGDDHERRWQRQREGGMDKGVENQNMAAYE</sequence>
<name>A0A7J8QY67_GOSDV</name>
<dbReference type="AlphaFoldDB" id="A0A7J8QY67"/>
<accession>A0A7J8QY67</accession>
<dbReference type="InterPro" id="IPR002963">
    <property type="entry name" value="Expansin"/>
</dbReference>
<dbReference type="SUPFAM" id="SSF50685">
    <property type="entry name" value="Barwin-like endoglucanases"/>
    <property type="match status" value="1"/>
</dbReference>
<dbReference type="PROSITE" id="PS50842">
    <property type="entry name" value="EXPANSIN_EG45"/>
    <property type="match status" value="1"/>
</dbReference>
<evidence type="ECO:0000313" key="6">
    <source>
        <dbReference type="EMBL" id="MBA0606524.1"/>
    </source>
</evidence>
<evidence type="ECO:0000313" key="7">
    <source>
        <dbReference type="Proteomes" id="UP000593561"/>
    </source>
</evidence>
<keyword evidence="3" id="KW-0134">Cell wall</keyword>
<feature type="compositionally biased region" description="Basic and acidic residues" evidence="4">
    <location>
        <begin position="119"/>
        <end position="139"/>
    </location>
</feature>
<evidence type="ECO:0000256" key="3">
    <source>
        <dbReference type="RuleBase" id="RU365023"/>
    </source>
</evidence>
<evidence type="ECO:0000256" key="4">
    <source>
        <dbReference type="SAM" id="MobiDB-lite"/>
    </source>
</evidence>
<keyword evidence="1 3" id="KW-0964">Secreted</keyword>
<dbReference type="SMART" id="SM00837">
    <property type="entry name" value="DPBB_1"/>
    <property type="match status" value="1"/>
</dbReference>
<comment type="subcellular location">
    <subcellularLocation>
        <location evidence="3">Secreted</location>
        <location evidence="3">Cell wall</location>
    </subcellularLocation>
    <subcellularLocation>
        <location evidence="3">Membrane</location>
        <topology evidence="3">Peripheral membrane protein</topology>
    </subcellularLocation>
</comment>
<dbReference type="InterPro" id="IPR036908">
    <property type="entry name" value="RlpA-like_sf"/>
</dbReference>
<dbReference type="InterPro" id="IPR007112">
    <property type="entry name" value="Expansin/allergen_DPBB_dom"/>
</dbReference>
<dbReference type="GO" id="GO:0009664">
    <property type="term" value="P:plant-type cell wall organization"/>
    <property type="evidence" value="ECO:0007669"/>
    <property type="project" value="InterPro"/>
</dbReference>
<keyword evidence="7" id="KW-1185">Reference proteome</keyword>
<comment type="caution">
    <text evidence="6">The sequence shown here is derived from an EMBL/GenBank/DDBJ whole genome shotgun (WGS) entry which is preliminary data.</text>
</comment>
<evidence type="ECO:0000256" key="1">
    <source>
        <dbReference type="ARBA" id="ARBA00022525"/>
    </source>
</evidence>
<dbReference type="Proteomes" id="UP000593561">
    <property type="component" value="Unassembled WGS sequence"/>
</dbReference>
<dbReference type="GO" id="GO:0016020">
    <property type="term" value="C:membrane"/>
    <property type="evidence" value="ECO:0007669"/>
    <property type="project" value="UniProtKB-SubCell"/>
</dbReference>
<feature type="domain" description="Expansin-like EG45" evidence="5">
    <location>
        <begin position="1"/>
        <end position="121"/>
    </location>
</feature>
<evidence type="ECO:0000256" key="2">
    <source>
        <dbReference type="ARBA" id="ARBA00023316"/>
    </source>
</evidence>
<protein>
    <recommendedName>
        <fullName evidence="3">Expansin</fullName>
    </recommendedName>
</protein>
<dbReference type="PANTHER" id="PTHR31867">
    <property type="entry name" value="EXPANSIN-A15"/>
    <property type="match status" value="1"/>
</dbReference>
<feature type="non-terminal residue" evidence="6">
    <location>
        <position position="1"/>
    </location>
</feature>
<dbReference type="PRINTS" id="PR01226">
    <property type="entry name" value="EXPANSIN"/>
</dbReference>
<comment type="similarity">
    <text evidence="3">Belongs to the expansin family. Expansin A subfamily.</text>
</comment>
<feature type="region of interest" description="Disordered" evidence="4">
    <location>
        <begin position="119"/>
        <end position="148"/>
    </location>
</feature>
<dbReference type="EMBL" id="JABFAC010000002">
    <property type="protein sequence ID" value="MBA0606524.1"/>
    <property type="molecule type" value="Genomic_DNA"/>
</dbReference>
<dbReference type="Pfam" id="PF03330">
    <property type="entry name" value="DPBB_1"/>
    <property type="match status" value="1"/>
</dbReference>
<evidence type="ECO:0000259" key="5">
    <source>
        <dbReference type="PROSITE" id="PS50842"/>
    </source>
</evidence>